<feature type="transmembrane region" description="Helical" evidence="7">
    <location>
        <begin position="109"/>
        <end position="126"/>
    </location>
</feature>
<evidence type="ECO:0000256" key="6">
    <source>
        <dbReference type="ARBA" id="ARBA00023136"/>
    </source>
</evidence>
<proteinExistence type="inferred from homology"/>
<dbReference type="AlphaFoldDB" id="A0A2N3PQM1"/>
<evidence type="ECO:0000256" key="2">
    <source>
        <dbReference type="ARBA" id="ARBA00022475"/>
    </source>
</evidence>
<feature type="transmembrane region" description="Helical" evidence="7">
    <location>
        <begin position="314"/>
        <end position="343"/>
    </location>
</feature>
<dbReference type="EMBL" id="PIUM01000028">
    <property type="protein sequence ID" value="PKU22700.1"/>
    <property type="molecule type" value="Genomic_DNA"/>
</dbReference>
<dbReference type="InterPro" id="IPR010656">
    <property type="entry name" value="DctM"/>
</dbReference>
<organism evidence="9 10">
    <name type="scientific">Telmatospirillum siberiense</name>
    <dbReference type="NCBI Taxonomy" id="382514"/>
    <lineage>
        <taxon>Bacteria</taxon>
        <taxon>Pseudomonadati</taxon>
        <taxon>Pseudomonadota</taxon>
        <taxon>Alphaproteobacteria</taxon>
        <taxon>Rhodospirillales</taxon>
        <taxon>Rhodospirillaceae</taxon>
        <taxon>Telmatospirillum</taxon>
    </lineage>
</organism>
<keyword evidence="4 7" id="KW-0812">Transmembrane</keyword>
<feature type="transmembrane region" description="Helical" evidence="7">
    <location>
        <begin position="138"/>
        <end position="161"/>
    </location>
</feature>
<dbReference type="PANTHER" id="PTHR33362">
    <property type="entry name" value="SIALIC ACID TRAP TRANSPORTER PERMEASE PROTEIN SIAT-RELATED"/>
    <property type="match status" value="1"/>
</dbReference>
<comment type="subunit">
    <text evidence="7">The complex comprises the extracytoplasmic solute receptor protein and the two transmembrane proteins.</text>
</comment>
<evidence type="ECO:0000313" key="10">
    <source>
        <dbReference type="Proteomes" id="UP000233293"/>
    </source>
</evidence>
<keyword evidence="6 7" id="KW-0472">Membrane</keyword>
<evidence type="ECO:0000256" key="4">
    <source>
        <dbReference type="ARBA" id="ARBA00022692"/>
    </source>
</evidence>
<evidence type="ECO:0000256" key="1">
    <source>
        <dbReference type="ARBA" id="ARBA00004429"/>
    </source>
</evidence>
<name>A0A2N3PQM1_9PROT</name>
<dbReference type="GO" id="GO:0005886">
    <property type="term" value="C:plasma membrane"/>
    <property type="evidence" value="ECO:0007669"/>
    <property type="project" value="UniProtKB-SubCell"/>
</dbReference>
<comment type="subcellular location">
    <subcellularLocation>
        <location evidence="1 7">Cell inner membrane</location>
        <topology evidence="1 7">Multi-pass membrane protein</topology>
    </subcellularLocation>
</comment>
<feature type="transmembrane region" description="Helical" evidence="7">
    <location>
        <begin position="51"/>
        <end position="68"/>
    </location>
</feature>
<accession>A0A2N3PQM1</accession>
<dbReference type="PANTHER" id="PTHR33362:SF3">
    <property type="entry name" value="SIALIC ACID TRAP TRANSPORTER PERMEASE PROTEIN SIAT"/>
    <property type="match status" value="1"/>
</dbReference>
<feature type="transmembrane region" description="Helical" evidence="7">
    <location>
        <begin position="396"/>
        <end position="421"/>
    </location>
</feature>
<evidence type="ECO:0000259" key="8">
    <source>
        <dbReference type="Pfam" id="PF06808"/>
    </source>
</evidence>
<evidence type="ECO:0000256" key="3">
    <source>
        <dbReference type="ARBA" id="ARBA00022519"/>
    </source>
</evidence>
<keyword evidence="5 7" id="KW-1133">Transmembrane helix</keyword>
<feature type="transmembrane region" description="Helical" evidence="7">
    <location>
        <begin position="241"/>
        <end position="260"/>
    </location>
</feature>
<gene>
    <name evidence="9" type="ORF">CWS72_20445</name>
</gene>
<keyword evidence="7" id="KW-0813">Transport</keyword>
<feature type="domain" description="TRAP C4-dicarboxylate transport system permease DctM subunit" evidence="8">
    <location>
        <begin position="7"/>
        <end position="417"/>
    </location>
</feature>
<dbReference type="RefSeq" id="WP_101252493.1">
    <property type="nucleotide sequence ID" value="NZ_PIUM01000028.1"/>
</dbReference>
<dbReference type="OrthoDB" id="7824289at2"/>
<evidence type="ECO:0000256" key="7">
    <source>
        <dbReference type="RuleBase" id="RU369079"/>
    </source>
</evidence>
<feature type="transmembrane region" description="Helical" evidence="7">
    <location>
        <begin position="167"/>
        <end position="193"/>
    </location>
</feature>
<keyword evidence="3 7" id="KW-0997">Cell inner membrane</keyword>
<evidence type="ECO:0000313" key="9">
    <source>
        <dbReference type="EMBL" id="PKU22700.1"/>
    </source>
</evidence>
<dbReference type="PIRSF" id="PIRSF006066">
    <property type="entry name" value="HI0050"/>
    <property type="match status" value="1"/>
</dbReference>
<dbReference type="GO" id="GO:0022857">
    <property type="term" value="F:transmembrane transporter activity"/>
    <property type="evidence" value="ECO:0007669"/>
    <property type="project" value="UniProtKB-UniRule"/>
</dbReference>
<keyword evidence="2" id="KW-1003">Cell membrane</keyword>
<feature type="transmembrane region" description="Helical" evidence="7">
    <location>
        <begin position="355"/>
        <end position="376"/>
    </location>
</feature>
<comment type="function">
    <text evidence="7">Part of the tripartite ATP-independent periplasmic (TRAP) transport system.</text>
</comment>
<protein>
    <recommendedName>
        <fullName evidence="7">TRAP transporter large permease protein</fullName>
    </recommendedName>
</protein>
<evidence type="ECO:0000256" key="5">
    <source>
        <dbReference type="ARBA" id="ARBA00022989"/>
    </source>
</evidence>
<reference evidence="10" key="1">
    <citation type="submission" date="2017-12" db="EMBL/GenBank/DDBJ databases">
        <title>Draft genome sequence of Telmatospirillum siberiense 26-4b1T, an acidotolerant peatland alphaproteobacterium potentially involved in sulfur cycling.</title>
        <authorList>
            <person name="Hausmann B."/>
            <person name="Pjevac P."/>
            <person name="Schreck K."/>
            <person name="Herbold C.W."/>
            <person name="Daims H."/>
            <person name="Wagner M."/>
            <person name="Pester M."/>
            <person name="Loy A."/>
        </authorList>
    </citation>
    <scope>NUCLEOTIDE SEQUENCE [LARGE SCALE GENOMIC DNA]</scope>
    <source>
        <strain evidence="10">26-4b1</strain>
    </source>
</reference>
<dbReference type="Pfam" id="PF06808">
    <property type="entry name" value="DctM"/>
    <property type="match status" value="1"/>
</dbReference>
<comment type="caution">
    <text evidence="9">The sequence shown here is derived from an EMBL/GenBank/DDBJ whole genome shotgun (WGS) entry which is preliminary data.</text>
</comment>
<comment type="similarity">
    <text evidence="7">Belongs to the TRAP transporter large permease family.</text>
</comment>
<dbReference type="InterPro" id="IPR004681">
    <property type="entry name" value="TRAP_DctM"/>
</dbReference>
<dbReference type="NCBIfam" id="TIGR00786">
    <property type="entry name" value="dctM"/>
    <property type="match status" value="1"/>
</dbReference>
<keyword evidence="10" id="KW-1185">Reference proteome</keyword>
<sequence>MIACGLFGGFFILLLLGVPIAVALGLAGTAAIASAHLGILAVPTNVYAGIAKYPLLTIPMFVFAGTIFDRSGVAQKLVRFATALIGQGRASLAVIAVVVAMMMGGISGSGPAIAAAVAGVMAPSMIKAGYPRSFTAGVIAAAAATDILIPPSVALIIYSVLVPAAPATAMFAAGIIPGTLAGIALIGPTWWLAYRNGFGASQSKLPRPPLWESFKDAFLGLLAKVLILGGLRFGLFTPTEAAVVAVVYGLFLGIVVYRTLKPADIYRMMVEAAEISAVILTVVALASVFGWAMSTLSIIDPITTGIIHLGLNQYFVMGILIVMLIVIGTFLDGVSTFIILLPLLIPVAQHYQWDLVWFGVILTLKIAIGQFTPPMAVNLMVTCRITGATIESTVPWVLWLILTMFLTLVLVIAFPELSLWLPRYFGFL</sequence>
<comment type="caution">
    <text evidence="7">Lacks conserved residue(s) required for the propagation of feature annotation.</text>
</comment>
<feature type="transmembrane region" description="Helical" evidence="7">
    <location>
        <begin position="272"/>
        <end position="294"/>
    </location>
</feature>
<feature type="transmembrane region" description="Helical" evidence="7">
    <location>
        <begin position="80"/>
        <end position="103"/>
    </location>
</feature>
<dbReference type="Proteomes" id="UP000233293">
    <property type="component" value="Unassembled WGS sequence"/>
</dbReference>